<keyword evidence="3" id="KW-1185">Reference proteome</keyword>
<dbReference type="Gene3D" id="3.30.70.1520">
    <property type="entry name" value="Heterotetrameric sarcosine oxidase"/>
    <property type="match status" value="1"/>
</dbReference>
<accession>A0ABU9ZA59</accession>
<dbReference type="SUPFAM" id="SSF103025">
    <property type="entry name" value="Folate-binding domain"/>
    <property type="match status" value="1"/>
</dbReference>
<evidence type="ECO:0000256" key="1">
    <source>
        <dbReference type="SAM" id="MobiDB-lite"/>
    </source>
</evidence>
<dbReference type="InterPro" id="IPR007375">
    <property type="entry name" value="SoxG"/>
</dbReference>
<evidence type="ECO:0000313" key="2">
    <source>
        <dbReference type="EMBL" id="MEN3228247.1"/>
    </source>
</evidence>
<protein>
    <submittedName>
        <fullName evidence="2">Sarcosine oxidase subunit gamma family protein</fullName>
    </submittedName>
</protein>
<proteinExistence type="predicted"/>
<dbReference type="EMBL" id="JAQYXL010000001">
    <property type="protein sequence ID" value="MEN3228247.1"/>
    <property type="molecule type" value="Genomic_DNA"/>
</dbReference>
<dbReference type="RefSeq" id="WP_200672344.1">
    <property type="nucleotide sequence ID" value="NZ_JACWCW010000117.1"/>
</dbReference>
<dbReference type="Pfam" id="PF04268">
    <property type="entry name" value="SoxG"/>
    <property type="match status" value="1"/>
</dbReference>
<organism evidence="2 3">
    <name type="scientific">Methylorubrum rhodesianum</name>
    <dbReference type="NCBI Taxonomy" id="29427"/>
    <lineage>
        <taxon>Bacteria</taxon>
        <taxon>Pseudomonadati</taxon>
        <taxon>Pseudomonadota</taxon>
        <taxon>Alphaproteobacteria</taxon>
        <taxon>Hyphomicrobiales</taxon>
        <taxon>Methylobacteriaceae</taxon>
        <taxon>Methylorubrum</taxon>
    </lineage>
</organism>
<comment type="caution">
    <text evidence="2">The sequence shown here is derived from an EMBL/GenBank/DDBJ whole genome shotgun (WGS) entry which is preliminary data.</text>
</comment>
<dbReference type="InterPro" id="IPR027266">
    <property type="entry name" value="TrmE/GcvT-like"/>
</dbReference>
<evidence type="ECO:0000313" key="3">
    <source>
        <dbReference type="Proteomes" id="UP001404845"/>
    </source>
</evidence>
<feature type="compositionally biased region" description="Low complexity" evidence="1">
    <location>
        <begin position="9"/>
        <end position="31"/>
    </location>
</feature>
<dbReference type="Gene3D" id="3.30.1360.120">
    <property type="entry name" value="Probable tRNA modification gtpase trme, domain 1"/>
    <property type="match status" value="1"/>
</dbReference>
<feature type="region of interest" description="Disordered" evidence="1">
    <location>
        <begin position="1"/>
        <end position="31"/>
    </location>
</feature>
<dbReference type="Proteomes" id="UP001404845">
    <property type="component" value="Unassembled WGS sequence"/>
</dbReference>
<reference evidence="2 3" key="1">
    <citation type="journal article" date="2023" name="PLoS ONE">
        <title>Complete genome assembly of Hawai'i environmental nontuberculous mycobacteria reveals unexpected co-isolation with methylobacteria.</title>
        <authorList>
            <person name="Hendrix J."/>
            <person name="Epperson L.E."/>
            <person name="Tong E.I."/>
            <person name="Chan Y.L."/>
            <person name="Hasan N.A."/>
            <person name="Dawrs S.N."/>
            <person name="Norton G.J."/>
            <person name="Virdi R."/>
            <person name="Crooks J.L."/>
            <person name="Chan E.D."/>
            <person name="Honda J.R."/>
            <person name="Strong M."/>
        </authorList>
    </citation>
    <scope>NUCLEOTIDE SEQUENCE [LARGE SCALE GENOMIC DNA]</scope>
    <source>
        <strain evidence="2 3">NJH_HI01</strain>
    </source>
</reference>
<name>A0ABU9ZA59_9HYPH</name>
<sequence length="230" mass="23880">MSDPATTRASSSQASSSQASSSQAASSQASALLWRPRGAWEGATKPGRHGAPDGAAGVRLTLRDGFGLATLIAADGKDADLQAILAERFGLSLPEAGAAQIEGERGLIWSAPGQWLALAPSPHVLRDLPEALRGVAAVTDQSDSRALVRISGPQARAMLAKGVAVDLHPRAFGPGRAAVTSIAHIGVQLWQRDAGPTYEIAVARSFAGSFWGWLEHAAAEFGYEVEPGRV</sequence>
<gene>
    <name evidence="2" type="ORF">PUR21_11460</name>
</gene>